<proteinExistence type="predicted"/>
<dbReference type="EMBL" id="JAIMFO010000007">
    <property type="protein sequence ID" value="MBY4797899.1"/>
    <property type="molecule type" value="Genomic_DNA"/>
</dbReference>
<organism evidence="3 4">
    <name type="scientific">Collinsella ureilytica</name>
    <dbReference type="NCBI Taxonomy" id="2869515"/>
    <lineage>
        <taxon>Bacteria</taxon>
        <taxon>Bacillati</taxon>
        <taxon>Actinomycetota</taxon>
        <taxon>Coriobacteriia</taxon>
        <taxon>Coriobacteriales</taxon>
        <taxon>Coriobacteriaceae</taxon>
        <taxon>Collinsella</taxon>
    </lineage>
</organism>
<evidence type="ECO:0000256" key="2">
    <source>
        <dbReference type="SAM" id="Phobius"/>
    </source>
</evidence>
<evidence type="ECO:0000313" key="3">
    <source>
        <dbReference type="EMBL" id="MBY4797899.1"/>
    </source>
</evidence>
<feature type="transmembrane region" description="Helical" evidence="2">
    <location>
        <begin position="12"/>
        <end position="34"/>
    </location>
</feature>
<comment type="caution">
    <text evidence="3">The sequence shown here is derived from an EMBL/GenBank/DDBJ whole genome shotgun (WGS) entry which is preliminary data.</text>
</comment>
<accession>A0ABS7MKK5</accession>
<sequence>MSVQMHTHPAIAAGIAGGIGLIAPAAVFVLTLPFEGIHELVRSSGAPFALGALAGAGLCAGSYVLLGASAEQSAQGAFALRDSADGESVQDAQQEVGSRYIGQHGRRFFGRRAYQEVPVIARAADALSEAEAWEEIDKLMNEDSPVSCDPATSKDIYQIALEELARTEYESQAEPQASLSASSAASYTGMTGHLAASGEKAADSTASTFVDSASHAARPVASDPIAPRSSAATLTEPGRQAALTALGVFELDEPDSIVNDNVLGLETQVAHEDASAVEASPAMMHSQVSHGAPASDFRDSALAHASSLVDETVADEAAVEVPMADYSGREDMWAQALAILAEDHDPSEVVSQAVVAQAEDDQEIPAAAPRVRSESVSPTSRRGRAVAEGERLTEIHGRVNEILGEEVAKVESRSMRGASREYLRVIQGGTASMPRLTVEA</sequence>
<keyword evidence="4" id="KW-1185">Reference proteome</keyword>
<feature type="transmembrane region" description="Helical" evidence="2">
    <location>
        <begin position="46"/>
        <end position="66"/>
    </location>
</feature>
<keyword evidence="2" id="KW-0472">Membrane</keyword>
<evidence type="ECO:0000256" key="1">
    <source>
        <dbReference type="SAM" id="MobiDB-lite"/>
    </source>
</evidence>
<evidence type="ECO:0008006" key="5">
    <source>
        <dbReference type="Google" id="ProtNLM"/>
    </source>
</evidence>
<reference evidence="3 4" key="1">
    <citation type="submission" date="2021-08" db="EMBL/GenBank/DDBJ databases">
        <title>Collinsella faecalis sp. nov. isolated from swine faeces.</title>
        <authorList>
            <person name="Oh B.S."/>
            <person name="Lee J.H."/>
        </authorList>
    </citation>
    <scope>NUCLEOTIDE SEQUENCE [LARGE SCALE GENOMIC DNA]</scope>
    <source>
        <strain evidence="3 4">AGMB00827</strain>
    </source>
</reference>
<dbReference type="RefSeq" id="WP_222199627.1">
    <property type="nucleotide sequence ID" value="NZ_JAIMFO010000007.1"/>
</dbReference>
<feature type="region of interest" description="Disordered" evidence="1">
    <location>
        <begin position="215"/>
        <end position="236"/>
    </location>
</feature>
<name>A0ABS7MKK5_9ACTN</name>
<dbReference type="Proteomes" id="UP000700908">
    <property type="component" value="Unassembled WGS sequence"/>
</dbReference>
<keyword evidence="2" id="KW-1133">Transmembrane helix</keyword>
<evidence type="ECO:0000313" key="4">
    <source>
        <dbReference type="Proteomes" id="UP000700908"/>
    </source>
</evidence>
<feature type="region of interest" description="Disordered" evidence="1">
    <location>
        <begin position="365"/>
        <end position="388"/>
    </location>
</feature>
<protein>
    <recommendedName>
        <fullName evidence="5">MFS transporter</fullName>
    </recommendedName>
</protein>
<keyword evidence="2" id="KW-0812">Transmembrane</keyword>
<gene>
    <name evidence="3" type="ORF">K6V98_05985</name>
</gene>